<dbReference type="InterPro" id="IPR045851">
    <property type="entry name" value="AMP-bd_C_sf"/>
</dbReference>
<dbReference type="NCBIfam" id="NF004837">
    <property type="entry name" value="PRK06187.1"/>
    <property type="match status" value="1"/>
</dbReference>
<dbReference type="CDD" id="cd17631">
    <property type="entry name" value="FACL_FadD13-like"/>
    <property type="match status" value="1"/>
</dbReference>
<protein>
    <submittedName>
        <fullName evidence="3">Fatty-acyl-CoA synthase</fullName>
    </submittedName>
</protein>
<dbReference type="Pfam" id="PF00501">
    <property type="entry name" value="AMP-binding"/>
    <property type="match status" value="1"/>
</dbReference>
<dbReference type="InterPro" id="IPR000873">
    <property type="entry name" value="AMP-dep_synth/lig_dom"/>
</dbReference>
<dbReference type="InterPro" id="IPR050237">
    <property type="entry name" value="ATP-dep_AMP-bd_enzyme"/>
</dbReference>
<dbReference type="InterPro" id="IPR020845">
    <property type="entry name" value="AMP-binding_CS"/>
</dbReference>
<dbReference type="Gene3D" id="3.30.300.30">
    <property type="match status" value="1"/>
</dbReference>
<keyword evidence="4" id="KW-1185">Reference proteome</keyword>
<reference evidence="3 4" key="1">
    <citation type="journal article" date="2023" name="Int. J. Syst. Evol. Microbiol.">
        <title>Arthrobacter mangrovi sp. nov., an actinobacterium isolated from the rhizosphere of a mangrove.</title>
        <authorList>
            <person name="Hamada M."/>
            <person name="Saitou S."/>
            <person name="Enomoto N."/>
            <person name="Nanri K."/>
            <person name="Hidaka K."/>
            <person name="Miura T."/>
            <person name="Tamura T."/>
        </authorList>
    </citation>
    <scope>NUCLEOTIDE SEQUENCE [LARGE SCALE GENOMIC DNA]</scope>
    <source>
        <strain evidence="3 4">NBRC 112813</strain>
    </source>
</reference>
<dbReference type="InterPro" id="IPR042099">
    <property type="entry name" value="ANL_N_sf"/>
</dbReference>
<organism evidence="3 4">
    <name type="scientific">Arthrobacter mangrovi</name>
    <dbReference type="NCBI Taxonomy" id="2966350"/>
    <lineage>
        <taxon>Bacteria</taxon>
        <taxon>Bacillati</taxon>
        <taxon>Actinomycetota</taxon>
        <taxon>Actinomycetes</taxon>
        <taxon>Micrococcales</taxon>
        <taxon>Micrococcaceae</taxon>
        <taxon>Arthrobacter</taxon>
    </lineage>
</organism>
<dbReference type="Proteomes" id="UP001209654">
    <property type="component" value="Unassembled WGS sequence"/>
</dbReference>
<dbReference type="Gene3D" id="3.40.50.12780">
    <property type="entry name" value="N-terminal domain of ligase-like"/>
    <property type="match status" value="1"/>
</dbReference>
<accession>A0ABQ5MY18</accession>
<evidence type="ECO:0000259" key="1">
    <source>
        <dbReference type="Pfam" id="PF00501"/>
    </source>
</evidence>
<feature type="domain" description="AMP-binding enzyme C-terminal" evidence="2">
    <location>
        <begin position="429"/>
        <end position="504"/>
    </location>
</feature>
<gene>
    <name evidence="3" type="ORF">AHIS1636_33240</name>
</gene>
<dbReference type="SUPFAM" id="SSF56801">
    <property type="entry name" value="Acetyl-CoA synthetase-like"/>
    <property type="match status" value="1"/>
</dbReference>
<dbReference type="PANTHER" id="PTHR43767:SF1">
    <property type="entry name" value="NONRIBOSOMAL PEPTIDE SYNTHASE PES1 (EUROFUNG)-RELATED"/>
    <property type="match status" value="1"/>
</dbReference>
<comment type="caution">
    <text evidence="3">The sequence shown here is derived from an EMBL/GenBank/DDBJ whole genome shotgun (WGS) entry which is preliminary data.</text>
</comment>
<evidence type="ECO:0000313" key="3">
    <source>
        <dbReference type="EMBL" id="GLB68881.1"/>
    </source>
</evidence>
<feature type="domain" description="AMP-dependent synthetase/ligase" evidence="1">
    <location>
        <begin position="12"/>
        <end position="378"/>
    </location>
</feature>
<proteinExistence type="predicted"/>
<dbReference type="Pfam" id="PF13193">
    <property type="entry name" value="AMP-binding_C"/>
    <property type="match status" value="1"/>
</dbReference>
<sequence>MHNQGVGTWIHRRRRKFADKVALVSSGAELSYADFASRVDRLANAFADRGVAKGDRVAYLGENHAAFLETFFACGTLGAVFVPLNTRLAPPEIQFALENSGSRILVNARSLDGLAVGGVRDTRVGRRMVVEDVPAQGAGEEVPGIAVELFEDVIASGGDTHLDLEVALDDPAMILYTSGTTGRPKGALLTHANMTWNSFNVLVDFDLSSRDVSLMIAPMFHVASLGMGVLPSLLKGATVILEPRFDPGRTLQLVERYKVTTLSGVPTTFQLICEHPAWSITDVSSLNKLTCGGSAVPMRVLEAYEARGLSFTNGYGMTETAPGATTLAADKSREKAGSAGLPHFFTDVRIMDPLGGPAGPGEVGEIQIQGPNVIKEYWQRPDATADSYADGDWFRSGDMGYVDDEGYLFISDRLKDMIISGGENIYPAEVEQVIVELEAVSSVAVIGVPDEKWGEVPRAIVTVRDGFQLTGDDVVNHLSGRVARYKIPKSVVIVDDLPRTASGKIRKADLRKQYSG</sequence>
<dbReference type="PROSITE" id="PS00455">
    <property type="entry name" value="AMP_BINDING"/>
    <property type="match status" value="1"/>
</dbReference>
<dbReference type="InterPro" id="IPR025110">
    <property type="entry name" value="AMP-bd_C"/>
</dbReference>
<dbReference type="RefSeq" id="WP_264796972.1">
    <property type="nucleotide sequence ID" value="NZ_BRVS01000025.1"/>
</dbReference>
<evidence type="ECO:0000313" key="4">
    <source>
        <dbReference type="Proteomes" id="UP001209654"/>
    </source>
</evidence>
<dbReference type="EMBL" id="BRVS01000025">
    <property type="protein sequence ID" value="GLB68881.1"/>
    <property type="molecule type" value="Genomic_DNA"/>
</dbReference>
<name>A0ABQ5MY18_9MICC</name>
<dbReference type="PANTHER" id="PTHR43767">
    <property type="entry name" value="LONG-CHAIN-FATTY-ACID--COA LIGASE"/>
    <property type="match status" value="1"/>
</dbReference>
<evidence type="ECO:0000259" key="2">
    <source>
        <dbReference type="Pfam" id="PF13193"/>
    </source>
</evidence>